<evidence type="ECO:0000259" key="14">
    <source>
        <dbReference type="Pfam" id="PF04039"/>
    </source>
</evidence>
<feature type="domain" description="MrpA C-terminal/MbhD" evidence="15">
    <location>
        <begin position="644"/>
        <end position="707"/>
    </location>
</feature>
<dbReference type="PANTHER" id="PTHR43373">
    <property type="entry name" value="NA(+)/H(+) ANTIPORTER SUBUNIT"/>
    <property type="match status" value="1"/>
</dbReference>
<sequence>MILVLLLFAGLSALTPLLTRALGTKVFYLVAVLPAAAFAYTLSQTSTVLAGEQATQSVPWIPQLGIAFSFRVDLLAWLLALVVTGVGALVLVYCARYFSDSEPQLGRFAALLLAFAGTMYGLVTADDIYIMFMFWEITSVLSYLLIGHYTGRKESRGAALQALLVTTFGGLAMLVGIILLSTEAGTSSIEALVAEPPAASGLVTTAIMLILVGALSKSALVPFHFWLPAAMAAPTPVSAYLHAAAMVKAGIYLVARFSPGFADTPGWVPVLVAFGVWTMLVGAWRSLRQYDLKLLLAYGTVSQLGFLTVVVGFGSRDAALAGAALLLAHALFKATLFLVVGIVDHDEGTRDLREISGLGRRRPVLAAVALIAVASMAGIPPLLGFVSKEAVLSAFLHAGEAGDAWGWVALVGVSLGSILTVAYSARFFWGAFFTKKGESGRTAADAAAAQRAKKAADAGHEPHPPSRGILVAPVILTLATIAGGFLAAPLSTALEVYADSVSAKSLRAGGVTRDFAFVGGSGDEGHGTYHLALWHGFEPALGISVLIIAAGLGLFAVRKPFAKLQRKVPPLVDASRGYLSIIRGVDQGAAKVTLFAQKGGLPQYLGTILVVFVLCLGLTTAFNRTWPSEIVLFDYPVQIFIAAAMGVAAVMAARATHRLAAVLLVGATGFGMVALFAFHGAPDLALTQALVETVTIVVFVLVLRRLPVKIAQHNKPMRRGRRALIGTLVGVTMGIVGLVALGARQVGDLSEELARLSVEEGHGQNIVNVMLVDIRAWDTMNELSVLIVVATGVASLIFITGRNFTIPRLRESRGRRQGVKRAQLVDDPHTSDEVPDDRQHSWLLGGKTLSPANRSLILEVLVRLVFHPAIVVSVFLLFAGHNAPGGGFAAGLVAGLALIARYLAGGRYELGETLPIGPGVLLGAGMLLATGTAVGSLLLGAEVLTSAYFSTELPVLGYVSFGTSTIFDVGVYLVVIGVVLDILRALGGEVDRQQAEDDVDARPDDHSVVADEADTRGRVAGSDTSGRQRAGQQPAAGTRGGEAR</sequence>
<feature type="domain" description="NADH:quinone oxidoreductase/Mrp antiporter transmembrane" evidence="12">
    <location>
        <begin position="125"/>
        <end position="399"/>
    </location>
</feature>
<keyword evidence="7" id="KW-0406">Ion transport</keyword>
<feature type="transmembrane region" description="Helical" evidence="11">
    <location>
        <begin position="74"/>
        <end position="93"/>
    </location>
</feature>
<dbReference type="GO" id="GO:0006811">
    <property type="term" value="P:monoatomic ion transport"/>
    <property type="evidence" value="ECO:0007669"/>
    <property type="project" value="UniProtKB-KW"/>
</dbReference>
<evidence type="ECO:0000256" key="6">
    <source>
        <dbReference type="ARBA" id="ARBA00022989"/>
    </source>
</evidence>
<accession>A0AA41XBS9</accession>
<dbReference type="InterPro" id="IPR001750">
    <property type="entry name" value="ND/Mrp_TM"/>
</dbReference>
<feature type="transmembrane region" description="Helical" evidence="11">
    <location>
        <begin position="916"/>
        <end position="938"/>
    </location>
</feature>
<feature type="domain" description="MrpA C-terminal/MbhE" evidence="16">
    <location>
        <begin position="717"/>
        <end position="797"/>
    </location>
</feature>
<protein>
    <submittedName>
        <fullName evidence="17">Na+/H+ antiporter subunit A</fullName>
    </submittedName>
</protein>
<gene>
    <name evidence="17" type="ORF">N1028_05440</name>
</gene>
<feature type="transmembrane region" description="Helical" evidence="11">
    <location>
        <begin position="201"/>
        <end position="225"/>
    </location>
</feature>
<feature type="domain" description="NADH-Ubiquinone oxidoreductase (complex I) chain 5 N-terminal" evidence="13">
    <location>
        <begin position="63"/>
        <end position="108"/>
    </location>
</feature>
<feature type="region of interest" description="Disordered" evidence="10">
    <location>
        <begin position="993"/>
        <end position="1044"/>
    </location>
</feature>
<keyword evidence="8 11" id="KW-0472">Membrane</keyword>
<evidence type="ECO:0000313" key="17">
    <source>
        <dbReference type="EMBL" id="MCS5725334.1"/>
    </source>
</evidence>
<dbReference type="AlphaFoldDB" id="A0AA41XBS9"/>
<evidence type="ECO:0000256" key="3">
    <source>
        <dbReference type="ARBA" id="ARBA00022449"/>
    </source>
</evidence>
<evidence type="ECO:0000256" key="8">
    <source>
        <dbReference type="ARBA" id="ARBA00023136"/>
    </source>
</evidence>
<dbReference type="PRINTS" id="PR01434">
    <property type="entry name" value="NADHDHGNASE5"/>
</dbReference>
<evidence type="ECO:0000259" key="13">
    <source>
        <dbReference type="Pfam" id="PF00662"/>
    </source>
</evidence>
<evidence type="ECO:0000259" key="12">
    <source>
        <dbReference type="Pfam" id="PF00361"/>
    </source>
</evidence>
<feature type="transmembrane region" description="Helical" evidence="11">
    <location>
        <begin position="684"/>
        <end position="703"/>
    </location>
</feature>
<feature type="transmembrane region" description="Helical" evidence="11">
    <location>
        <begin position="659"/>
        <end position="678"/>
    </location>
</feature>
<dbReference type="Pfam" id="PF00361">
    <property type="entry name" value="Proton_antipo_M"/>
    <property type="match status" value="1"/>
</dbReference>
<dbReference type="GO" id="GO:0005886">
    <property type="term" value="C:plasma membrane"/>
    <property type="evidence" value="ECO:0007669"/>
    <property type="project" value="UniProtKB-SubCell"/>
</dbReference>
<feature type="transmembrane region" description="Helical" evidence="11">
    <location>
        <begin position="958"/>
        <end position="983"/>
    </location>
</feature>
<feature type="transmembrane region" description="Helical" evidence="11">
    <location>
        <begin position="539"/>
        <end position="557"/>
    </location>
</feature>
<evidence type="ECO:0000256" key="4">
    <source>
        <dbReference type="ARBA" id="ARBA00022475"/>
    </source>
</evidence>
<keyword evidence="2" id="KW-0813">Transport</keyword>
<evidence type="ECO:0000256" key="2">
    <source>
        <dbReference type="ARBA" id="ARBA00022448"/>
    </source>
</evidence>
<feature type="transmembrane region" description="Helical" evidence="11">
    <location>
        <begin position="723"/>
        <end position="743"/>
    </location>
</feature>
<feature type="transmembrane region" description="Helical" evidence="11">
    <location>
        <begin position="604"/>
        <end position="623"/>
    </location>
</feature>
<feature type="transmembrane region" description="Helical" evidence="11">
    <location>
        <begin position="469"/>
        <end position="490"/>
    </location>
</feature>
<evidence type="ECO:0000259" key="15">
    <source>
        <dbReference type="Pfam" id="PF13244"/>
    </source>
</evidence>
<feature type="transmembrane region" description="Helical" evidence="11">
    <location>
        <begin position="319"/>
        <end position="343"/>
    </location>
</feature>
<keyword evidence="6 11" id="KW-1133">Transmembrane helix</keyword>
<evidence type="ECO:0000256" key="1">
    <source>
        <dbReference type="ARBA" id="ARBA00004651"/>
    </source>
</evidence>
<feature type="transmembrane region" description="Helical" evidence="11">
    <location>
        <begin position="404"/>
        <end position="429"/>
    </location>
</feature>
<evidence type="ECO:0000256" key="10">
    <source>
        <dbReference type="SAM" id="MobiDB-lite"/>
    </source>
</evidence>
<feature type="transmembrane region" description="Helical" evidence="11">
    <location>
        <begin position="856"/>
        <end position="879"/>
    </location>
</feature>
<feature type="transmembrane region" description="Helical" evidence="11">
    <location>
        <begin position="635"/>
        <end position="652"/>
    </location>
</feature>
<feature type="compositionally biased region" description="Polar residues" evidence="10">
    <location>
        <begin position="1022"/>
        <end position="1031"/>
    </location>
</feature>
<keyword evidence="18" id="KW-1185">Reference proteome</keyword>
<dbReference type="Proteomes" id="UP001165587">
    <property type="component" value="Unassembled WGS sequence"/>
</dbReference>
<dbReference type="NCBIfam" id="NF009284">
    <property type="entry name" value="PRK12644.1"/>
    <property type="match status" value="1"/>
</dbReference>
<comment type="caution">
    <text evidence="17">The sequence shown here is derived from an EMBL/GenBank/DDBJ whole genome shotgun (WGS) entry which is preliminary data.</text>
</comment>
<feature type="transmembrane region" description="Helical" evidence="11">
    <location>
        <begin position="158"/>
        <end position="181"/>
    </location>
</feature>
<proteinExistence type="predicted"/>
<dbReference type="InterPro" id="IPR050616">
    <property type="entry name" value="CPA3_Na-H_Antiporter_A"/>
</dbReference>
<dbReference type="Pfam" id="PF04039">
    <property type="entry name" value="MnhB"/>
    <property type="match status" value="1"/>
</dbReference>
<keyword evidence="5 9" id="KW-0812">Transmembrane</keyword>
<feature type="transmembrane region" description="Helical" evidence="11">
    <location>
        <begin position="294"/>
        <end position="313"/>
    </location>
</feature>
<evidence type="ECO:0000256" key="7">
    <source>
        <dbReference type="ARBA" id="ARBA00023065"/>
    </source>
</evidence>
<evidence type="ECO:0000256" key="5">
    <source>
        <dbReference type="ARBA" id="ARBA00022692"/>
    </source>
</evidence>
<feature type="transmembrane region" description="Helical" evidence="11">
    <location>
        <begin position="783"/>
        <end position="805"/>
    </location>
</feature>
<reference evidence="17" key="1">
    <citation type="submission" date="2022-08" db="EMBL/GenBank/DDBJ databases">
        <authorList>
            <person name="Deng Y."/>
            <person name="Han X.-F."/>
            <person name="Zhang Y.-Q."/>
        </authorList>
    </citation>
    <scope>NUCLEOTIDE SEQUENCE</scope>
    <source>
        <strain evidence="17">CPCC 203407</strain>
    </source>
</reference>
<dbReference type="PANTHER" id="PTHR43373:SF1">
    <property type="entry name" value="NA(+)_H(+) ANTIPORTER SUBUNIT A"/>
    <property type="match status" value="1"/>
</dbReference>
<dbReference type="InterPro" id="IPR007182">
    <property type="entry name" value="MnhB"/>
</dbReference>
<feature type="region of interest" description="Disordered" evidence="10">
    <location>
        <begin position="817"/>
        <end position="838"/>
    </location>
</feature>
<organism evidence="17 18">
    <name type="scientific">Herbiconiux oxytropis</name>
    <dbReference type="NCBI Taxonomy" id="2970915"/>
    <lineage>
        <taxon>Bacteria</taxon>
        <taxon>Bacillati</taxon>
        <taxon>Actinomycetota</taxon>
        <taxon>Actinomycetes</taxon>
        <taxon>Micrococcales</taxon>
        <taxon>Microbacteriaceae</taxon>
        <taxon>Herbiconiux</taxon>
    </lineage>
</organism>
<feature type="transmembrane region" description="Helical" evidence="11">
    <location>
        <begin position="364"/>
        <end position="384"/>
    </location>
</feature>
<comment type="subcellular location">
    <subcellularLocation>
        <location evidence="1">Cell membrane</location>
        <topology evidence="1">Multi-pass membrane protein</topology>
    </subcellularLocation>
    <subcellularLocation>
        <location evidence="9">Membrane</location>
        <topology evidence="9">Multi-pass membrane protein</topology>
    </subcellularLocation>
</comment>
<keyword evidence="3" id="KW-0050">Antiport</keyword>
<dbReference type="Pfam" id="PF13244">
    <property type="entry name" value="MbhD"/>
    <property type="match status" value="1"/>
</dbReference>
<dbReference type="EMBL" id="JANLCK010000002">
    <property type="protein sequence ID" value="MCS5725334.1"/>
    <property type="molecule type" value="Genomic_DNA"/>
</dbReference>
<evidence type="ECO:0000256" key="9">
    <source>
        <dbReference type="RuleBase" id="RU000320"/>
    </source>
</evidence>
<feature type="domain" description="Na+/H+ antiporter MnhB subunit-related protein" evidence="14">
    <location>
        <begin position="857"/>
        <end position="980"/>
    </location>
</feature>
<feature type="transmembrane region" description="Helical" evidence="11">
    <location>
        <begin position="267"/>
        <end position="287"/>
    </location>
</feature>
<evidence type="ECO:0000313" key="18">
    <source>
        <dbReference type="Proteomes" id="UP001165587"/>
    </source>
</evidence>
<dbReference type="RefSeq" id="WP_259525811.1">
    <property type="nucleotide sequence ID" value="NZ_JANLCK010000002.1"/>
</dbReference>
<name>A0AA41XBS9_9MICO</name>
<dbReference type="InterPro" id="IPR025383">
    <property type="entry name" value="MrpA_C/MbhD"/>
</dbReference>
<dbReference type="InterPro" id="IPR001516">
    <property type="entry name" value="Proton_antipo_N"/>
</dbReference>
<feature type="transmembrane region" description="Helical" evidence="11">
    <location>
        <begin position="885"/>
        <end position="904"/>
    </location>
</feature>
<dbReference type="GO" id="GO:0015297">
    <property type="term" value="F:antiporter activity"/>
    <property type="evidence" value="ECO:0007669"/>
    <property type="project" value="UniProtKB-KW"/>
</dbReference>
<dbReference type="Pfam" id="PF00662">
    <property type="entry name" value="Proton_antipo_N"/>
    <property type="match status" value="1"/>
</dbReference>
<dbReference type="InterPro" id="IPR046806">
    <property type="entry name" value="MrpA_C/MbhE"/>
</dbReference>
<evidence type="ECO:0000259" key="16">
    <source>
        <dbReference type="Pfam" id="PF20501"/>
    </source>
</evidence>
<dbReference type="Pfam" id="PF20501">
    <property type="entry name" value="MbhE"/>
    <property type="match status" value="1"/>
</dbReference>
<feature type="transmembrane region" description="Helical" evidence="11">
    <location>
        <begin position="105"/>
        <end position="122"/>
    </location>
</feature>
<feature type="compositionally biased region" description="Basic and acidic residues" evidence="10">
    <location>
        <begin position="993"/>
        <end position="1017"/>
    </location>
</feature>
<keyword evidence="4" id="KW-1003">Cell membrane</keyword>
<feature type="compositionally biased region" description="Basic and acidic residues" evidence="10">
    <location>
        <begin position="823"/>
        <end position="838"/>
    </location>
</feature>
<evidence type="ECO:0000256" key="11">
    <source>
        <dbReference type="SAM" id="Phobius"/>
    </source>
</evidence>
<feature type="transmembrane region" description="Helical" evidence="11">
    <location>
        <begin position="128"/>
        <end position="146"/>
    </location>
</feature>